<evidence type="ECO:0000313" key="2">
    <source>
        <dbReference type="Proteomes" id="UP001164250"/>
    </source>
</evidence>
<sequence>MSLGRRNNEVRRVGKPEAPKLKFRVGRVTVGIREDKKRVRSKLQSCPCPLHHNFPSFPGEQPSVSSCGYHMIFLLLIPVMLGLLQVVY</sequence>
<name>A0ACC1C740_9ROSI</name>
<organism evidence="1 2">
    <name type="scientific">Pistacia atlantica</name>
    <dbReference type="NCBI Taxonomy" id="434234"/>
    <lineage>
        <taxon>Eukaryota</taxon>
        <taxon>Viridiplantae</taxon>
        <taxon>Streptophyta</taxon>
        <taxon>Embryophyta</taxon>
        <taxon>Tracheophyta</taxon>
        <taxon>Spermatophyta</taxon>
        <taxon>Magnoliopsida</taxon>
        <taxon>eudicotyledons</taxon>
        <taxon>Gunneridae</taxon>
        <taxon>Pentapetalae</taxon>
        <taxon>rosids</taxon>
        <taxon>malvids</taxon>
        <taxon>Sapindales</taxon>
        <taxon>Anacardiaceae</taxon>
        <taxon>Pistacia</taxon>
    </lineage>
</organism>
<gene>
    <name evidence="1" type="ORF">Patl1_00208</name>
</gene>
<proteinExistence type="predicted"/>
<keyword evidence="2" id="KW-1185">Reference proteome</keyword>
<evidence type="ECO:0000313" key="1">
    <source>
        <dbReference type="EMBL" id="KAJ0111533.1"/>
    </source>
</evidence>
<protein>
    <submittedName>
        <fullName evidence="1">Uncharacterized protein</fullName>
    </submittedName>
</protein>
<reference evidence="2" key="1">
    <citation type="journal article" date="2023" name="G3 (Bethesda)">
        <title>Genome assembly and association tests identify interacting loci associated with vigor, precocity, and sex in interspecific pistachio rootstocks.</title>
        <authorList>
            <person name="Palmer W."/>
            <person name="Jacygrad E."/>
            <person name="Sagayaradj S."/>
            <person name="Cavanaugh K."/>
            <person name="Han R."/>
            <person name="Bertier L."/>
            <person name="Beede B."/>
            <person name="Kafkas S."/>
            <person name="Golino D."/>
            <person name="Preece J."/>
            <person name="Michelmore R."/>
        </authorList>
    </citation>
    <scope>NUCLEOTIDE SEQUENCE [LARGE SCALE GENOMIC DNA]</scope>
</reference>
<dbReference type="Proteomes" id="UP001164250">
    <property type="component" value="Chromosome 1"/>
</dbReference>
<comment type="caution">
    <text evidence="1">The sequence shown here is derived from an EMBL/GenBank/DDBJ whole genome shotgun (WGS) entry which is preliminary data.</text>
</comment>
<dbReference type="EMBL" id="CM047897">
    <property type="protein sequence ID" value="KAJ0111533.1"/>
    <property type="molecule type" value="Genomic_DNA"/>
</dbReference>
<accession>A0ACC1C740</accession>